<evidence type="ECO:0000256" key="1">
    <source>
        <dbReference type="ARBA" id="ARBA00022801"/>
    </source>
</evidence>
<evidence type="ECO:0000313" key="7">
    <source>
        <dbReference type="Proteomes" id="UP000254958"/>
    </source>
</evidence>
<dbReference type="SUPFAM" id="SSF82171">
    <property type="entry name" value="DPP6 N-terminal domain-like"/>
    <property type="match status" value="1"/>
</dbReference>
<dbReference type="OrthoDB" id="1094230at2"/>
<reference evidence="5 8" key="2">
    <citation type="submission" date="2020-04" db="EMBL/GenBank/DDBJ databases">
        <title>Description of novel Gluconacetobacter.</title>
        <authorList>
            <person name="Sombolestani A."/>
        </authorList>
    </citation>
    <scope>NUCLEOTIDE SEQUENCE [LARGE SCALE GENOMIC DNA]</scope>
    <source>
        <strain evidence="5 8">LMG 1382</strain>
    </source>
</reference>
<dbReference type="InterPro" id="IPR029058">
    <property type="entry name" value="AB_hydrolase_fold"/>
</dbReference>
<dbReference type="GO" id="GO:0004252">
    <property type="term" value="F:serine-type endopeptidase activity"/>
    <property type="evidence" value="ECO:0007669"/>
    <property type="project" value="TreeGrafter"/>
</dbReference>
<dbReference type="Proteomes" id="UP000254958">
    <property type="component" value="Unassembled WGS sequence"/>
</dbReference>
<comment type="caution">
    <text evidence="6">The sequence shown here is derived from an EMBL/GenBank/DDBJ whole genome shotgun (WGS) entry which is preliminary data.</text>
</comment>
<organism evidence="6 7">
    <name type="scientific">Gluconacetobacter liquefaciens</name>
    <name type="common">Acetobacter liquefaciens</name>
    <dbReference type="NCBI Taxonomy" id="89584"/>
    <lineage>
        <taxon>Bacteria</taxon>
        <taxon>Pseudomonadati</taxon>
        <taxon>Pseudomonadota</taxon>
        <taxon>Alphaproteobacteria</taxon>
        <taxon>Acetobacterales</taxon>
        <taxon>Acetobacteraceae</taxon>
        <taxon>Gluconacetobacter</taxon>
    </lineage>
</organism>
<reference evidence="6 7" key="1">
    <citation type="submission" date="2018-07" db="EMBL/GenBank/DDBJ databases">
        <title>Genomic Encyclopedia of Type Strains, Phase IV (KMG-IV): sequencing the most valuable type-strain genomes for metagenomic binning, comparative biology and taxonomic classification.</title>
        <authorList>
            <person name="Goeker M."/>
        </authorList>
    </citation>
    <scope>NUCLEOTIDE SEQUENCE [LARGE SCALE GENOMIC DNA]</scope>
    <source>
        <strain evidence="6 7">DSM 5603</strain>
    </source>
</reference>
<evidence type="ECO:0000259" key="4">
    <source>
        <dbReference type="Pfam" id="PF00326"/>
    </source>
</evidence>
<dbReference type="PANTHER" id="PTHR42776:SF27">
    <property type="entry name" value="DIPEPTIDYL PEPTIDASE FAMILY MEMBER 6"/>
    <property type="match status" value="1"/>
</dbReference>
<dbReference type="GO" id="GO:0004177">
    <property type="term" value="F:aminopeptidase activity"/>
    <property type="evidence" value="ECO:0007669"/>
    <property type="project" value="UniProtKB-KW"/>
</dbReference>
<dbReference type="AlphaFoldDB" id="A0A370G2R2"/>
<dbReference type="InterPro" id="IPR011042">
    <property type="entry name" value="6-blade_b-propeller_TolB-like"/>
</dbReference>
<dbReference type="RefSeq" id="WP_114728468.1">
    <property type="nucleotide sequence ID" value="NZ_BJMI01000012.1"/>
</dbReference>
<gene>
    <name evidence="6" type="ORF">C7453_11010</name>
    <name evidence="5" type="ORF">HLH32_13520</name>
</gene>
<sequence length="651" mass="68581">MFSIFSPPRRLSLFCCLVLPLAFIPSAQAAPVAEEVTPESVSHLLRPENVSLSADGQHFVLDVAGFSKAGAPPVSRIVMGDVQAPGRVVPLRCAADGDHDPAWSPDGGVLAFVGKHGAAVAGLWICRPGETRARRVATPPGGVVAFRWAPDGHALLAIVTDAAKPPPSGASVTGAASGGAVFIVSLDGTAPRPVKVGQGVVFDADWSPDGRRLVVRSGDDAGLDALWYRSRLSIVDLDGRVVATLPVHATAVHPSFSPDGRHLAYGAFDEDGITGAAGRYDLDDGSLHPLGGRWDGSIRAMHWDADGMSLTGLGLDGPSPRMIRISAADGAVTPGAPLGGEPYGFSAAADGTVAVIASAPDDPDNVWLVQGERKTRLTDFNPQVRRWSLGAQKIVHWRSSRDGTVLDGILVLPPGRQTDLPLVVQIHGGPYDAWADGWLASWHDWARLLAAHGIATLMPNPRGSDGRGRAFADATRHGWGDLDGQDVLDGVDALEQAHVADPKRLAIAGWSYGGFMSAWLAGHGDRFRTAIDGAGPVELAGMALTTDVATGFLPPYFGDPVRDRAAYEARSPLSFVDAIHIPVLLLHGAADARVPPDQSLMFYNALKTRGATVTRVTYAGAPHWFGGSVSAATEIDVQQRVLSWLQHSLLH</sequence>
<dbReference type="Pfam" id="PF07676">
    <property type="entry name" value="PD40"/>
    <property type="match status" value="2"/>
</dbReference>
<dbReference type="Proteomes" id="UP000562982">
    <property type="component" value="Unassembled WGS sequence"/>
</dbReference>
<evidence type="ECO:0000313" key="6">
    <source>
        <dbReference type="EMBL" id="RDI36343.1"/>
    </source>
</evidence>
<evidence type="ECO:0000256" key="3">
    <source>
        <dbReference type="SAM" id="SignalP"/>
    </source>
</evidence>
<keyword evidence="2" id="KW-0720">Serine protease</keyword>
<dbReference type="EMBL" id="QQAW01000010">
    <property type="protein sequence ID" value="RDI36343.1"/>
    <property type="molecule type" value="Genomic_DNA"/>
</dbReference>
<proteinExistence type="predicted"/>
<keyword evidence="6" id="KW-0031">Aminopeptidase</keyword>
<dbReference type="Gene3D" id="2.120.10.30">
    <property type="entry name" value="TolB, C-terminal domain"/>
    <property type="match status" value="1"/>
</dbReference>
<dbReference type="InterPro" id="IPR001375">
    <property type="entry name" value="Peptidase_S9_cat"/>
</dbReference>
<accession>A0A370G2R2</accession>
<evidence type="ECO:0000256" key="2">
    <source>
        <dbReference type="ARBA" id="ARBA00022825"/>
    </source>
</evidence>
<keyword evidence="1" id="KW-0378">Hydrolase</keyword>
<dbReference type="InterPro" id="IPR011659">
    <property type="entry name" value="WD40"/>
</dbReference>
<protein>
    <submittedName>
        <fullName evidence="6">Dipeptidyl aminopeptidase/acylaminoacyl peptidase</fullName>
    </submittedName>
    <submittedName>
        <fullName evidence="5">S9 family peptidase</fullName>
    </submittedName>
</protein>
<keyword evidence="3" id="KW-0732">Signal</keyword>
<evidence type="ECO:0000313" key="8">
    <source>
        <dbReference type="Proteomes" id="UP000562982"/>
    </source>
</evidence>
<dbReference type="Pfam" id="PF00326">
    <property type="entry name" value="Peptidase_S9"/>
    <property type="match status" value="1"/>
</dbReference>
<dbReference type="Gene3D" id="3.40.50.1820">
    <property type="entry name" value="alpha/beta hydrolase"/>
    <property type="match status" value="1"/>
</dbReference>
<keyword evidence="7" id="KW-1185">Reference proteome</keyword>
<dbReference type="SUPFAM" id="SSF53474">
    <property type="entry name" value="alpha/beta-Hydrolases"/>
    <property type="match status" value="1"/>
</dbReference>
<feature type="domain" description="Peptidase S9 prolyl oligopeptidase catalytic" evidence="4">
    <location>
        <begin position="447"/>
        <end position="649"/>
    </location>
</feature>
<feature type="chain" id="PRO_5044585253" evidence="3">
    <location>
        <begin position="30"/>
        <end position="651"/>
    </location>
</feature>
<name>A0A370G2R2_GLULI</name>
<evidence type="ECO:0000313" key="5">
    <source>
        <dbReference type="EMBL" id="MBB2187380.1"/>
    </source>
</evidence>
<dbReference type="PANTHER" id="PTHR42776">
    <property type="entry name" value="SERINE PEPTIDASE S9 FAMILY MEMBER"/>
    <property type="match status" value="1"/>
</dbReference>
<feature type="signal peptide" evidence="3">
    <location>
        <begin position="1"/>
        <end position="29"/>
    </location>
</feature>
<dbReference type="EMBL" id="JABEQI010000008">
    <property type="protein sequence ID" value="MBB2187380.1"/>
    <property type="molecule type" value="Genomic_DNA"/>
</dbReference>
<keyword evidence="6" id="KW-0645">Protease</keyword>
<dbReference type="GO" id="GO:0006508">
    <property type="term" value="P:proteolysis"/>
    <property type="evidence" value="ECO:0007669"/>
    <property type="project" value="InterPro"/>
</dbReference>